<feature type="domain" description="PAZ" evidence="7">
    <location>
        <begin position="409"/>
        <end position="522"/>
    </location>
</feature>
<dbReference type="SMART" id="SM01163">
    <property type="entry name" value="DUF1785"/>
    <property type="match status" value="1"/>
</dbReference>
<evidence type="ECO:0000256" key="1">
    <source>
        <dbReference type="ARBA" id="ARBA00008201"/>
    </source>
</evidence>
<dbReference type="GO" id="GO:0006417">
    <property type="term" value="P:regulation of translation"/>
    <property type="evidence" value="ECO:0007669"/>
    <property type="project" value="UniProtKB-KW"/>
</dbReference>
<dbReference type="FunFam" id="3.40.50.2300:FF:000110">
    <property type="entry name" value="Argonaute 10"/>
    <property type="match status" value="1"/>
</dbReference>
<dbReference type="InterPro" id="IPR003100">
    <property type="entry name" value="PAZ_dom"/>
</dbReference>
<evidence type="ECO:0000256" key="4">
    <source>
        <dbReference type="ARBA" id="ARBA00023158"/>
    </source>
</evidence>
<name>A0A6M2FE11_9ROSI</name>
<protein>
    <submittedName>
        <fullName evidence="9">Uncharacterized protein</fullName>
    </submittedName>
</protein>
<feature type="compositionally biased region" description="Low complexity" evidence="6">
    <location>
        <begin position="73"/>
        <end position="83"/>
    </location>
</feature>
<dbReference type="InterPro" id="IPR012337">
    <property type="entry name" value="RNaseH-like_sf"/>
</dbReference>
<dbReference type="InterPro" id="IPR032473">
    <property type="entry name" value="Argonaute_Mid_dom"/>
</dbReference>
<feature type="compositionally biased region" description="Low complexity" evidence="6">
    <location>
        <begin position="11"/>
        <end position="21"/>
    </location>
</feature>
<keyword evidence="3" id="KW-0810">Translation regulation</keyword>
<dbReference type="Gene3D" id="3.40.50.2300">
    <property type="match status" value="1"/>
</dbReference>
<evidence type="ECO:0000256" key="6">
    <source>
        <dbReference type="SAM" id="MobiDB-lite"/>
    </source>
</evidence>
<dbReference type="Pfam" id="PF02171">
    <property type="entry name" value="Piwi"/>
    <property type="match status" value="1"/>
</dbReference>
<dbReference type="EMBL" id="GILB01014306">
    <property type="protein sequence ID" value="NUU94639.1"/>
    <property type="molecule type" value="Transcribed_RNA"/>
</dbReference>
<dbReference type="InterPro" id="IPR032472">
    <property type="entry name" value="ArgoL2"/>
</dbReference>
<feature type="compositionally biased region" description="Gly residues" evidence="6">
    <location>
        <begin position="40"/>
        <end position="52"/>
    </location>
</feature>
<dbReference type="AlphaFoldDB" id="A0A6M2FE11"/>
<feature type="compositionally biased region" description="Low complexity" evidence="6">
    <location>
        <begin position="171"/>
        <end position="197"/>
    </location>
</feature>
<reference evidence="9" key="1">
    <citation type="submission" date="2020-03" db="EMBL/GenBank/DDBJ databases">
        <authorList>
            <person name="Zhang R."/>
        </authorList>
    </citation>
    <scope>NUCLEOTIDE SEQUENCE</scope>
</reference>
<feature type="compositionally biased region" description="Gly residues" evidence="6">
    <location>
        <begin position="1062"/>
        <end position="1073"/>
    </location>
</feature>
<dbReference type="PROSITE" id="PS50822">
    <property type="entry name" value="PIWI"/>
    <property type="match status" value="1"/>
</dbReference>
<dbReference type="InterPro" id="IPR036085">
    <property type="entry name" value="PAZ_dom_sf"/>
</dbReference>
<dbReference type="Gene3D" id="3.30.420.10">
    <property type="entry name" value="Ribonuclease H-like superfamily/Ribonuclease H"/>
    <property type="match status" value="1"/>
</dbReference>
<evidence type="ECO:0000313" key="9">
    <source>
        <dbReference type="EMBL" id="NUU94639.1"/>
    </source>
</evidence>
<dbReference type="Pfam" id="PF16486">
    <property type="entry name" value="ArgoN"/>
    <property type="match status" value="1"/>
</dbReference>
<feature type="region of interest" description="Disordered" evidence="6">
    <location>
        <begin position="1052"/>
        <end position="1078"/>
    </location>
</feature>
<dbReference type="PANTHER" id="PTHR22891">
    <property type="entry name" value="EUKARYOTIC TRANSLATION INITIATION FACTOR 2C"/>
    <property type="match status" value="1"/>
</dbReference>
<keyword evidence="4" id="KW-0943">RNA-mediated gene silencing</keyword>
<organism evidence="9">
    <name type="scientific">Populus davidiana</name>
    <dbReference type="NCBI Taxonomy" id="266767"/>
    <lineage>
        <taxon>Eukaryota</taxon>
        <taxon>Viridiplantae</taxon>
        <taxon>Streptophyta</taxon>
        <taxon>Embryophyta</taxon>
        <taxon>Tracheophyta</taxon>
        <taxon>Spermatophyta</taxon>
        <taxon>Magnoliopsida</taxon>
        <taxon>eudicotyledons</taxon>
        <taxon>Gunneridae</taxon>
        <taxon>Pentapetalae</taxon>
        <taxon>rosids</taxon>
        <taxon>fabids</taxon>
        <taxon>Malpighiales</taxon>
        <taxon>Salicaceae</taxon>
        <taxon>Saliceae</taxon>
        <taxon>Populus</taxon>
    </lineage>
</organism>
<dbReference type="FunFam" id="2.170.260.10:FF:000001">
    <property type="entry name" value="Protein argonaute-2"/>
    <property type="match status" value="1"/>
</dbReference>
<sequence>MVRKRRTELPQSGGESSESQETGAGRGAQPPAERSSPPQQGGGGGGYQGGRGPQSQQVGRGGGYSGGRGRGGMQQQHYGGAPEHQGRGRGQPQHGERGYGSGRSGGGRGGPPSGGPFRAPAPELHQATPAPYPAGMTPQPMPSEARSSLPMLSEASSSIQPLEPSPAAVSQQMQQLSIQQEGSSSQATQSPPASSKSMRFPLRPGKGSTGIRCIVKANHFFAELPDKDLHQYDVSITPEVTSRVVSRAIMEQLVKLYQESHLGKRLPAYDGRKSLYTAGALPFQAKEFKITLIDEDDGTGGQRREREFKVIIKFAARADLHHLGLFLQGKQADAPQEALQVLDIVLRELPTARYSPVARSFYSPDLGRRQSLGEGLESWRGFYQSIRPTQMGLSLNIDMSSTAFIEPLPVIDFVTQLLNRDVTSRPLFDSDRIKIKKALRGVRVEVTHRGNMRRKYRISGLTSQATRELTFPVDERGTLKSVVEYFYETYGFVIQHTQWPCLQVGNQQRPNYLPMEVCKIVEGQRYSKRLNERQITALLKVTCQRPYERERDIMETVYHNAYHNDPYAKEFGIRISEKLASVEARILPPPWVNSLYFLSHLCILYIFWLQLAIACLSLQLKYHDTGREKDCLPQVGQWNMMNKKMVNGGRVNNWICINFSRNVQDSVARGFCYELAQMCHISGMDFALEPLLPPVGARPEQVERVLKTRYHDAMTKLQPHSKELDLLIVILPDNNGSLYGDLKRICETDLGLVSQCCLTKHVFKMSKQYLANVALKINVKVGGRNTVLVDALSRRIPLVSDRPTIIFGADVTHPHPGEDSSPSIAAVVASQDWPEVTKYAGLVCAQAHRQELIQDLYKTWQDPVRGTVSGGMIKELLISFRRATGQKPQRIIFYRDGVSEGQFYQVLLYELDAIRKACASLEPNYQPPVTFVVVQKRHHTRLFANDHRDRTAVDRSGNILPGTVVDSKICHPTEFDFYLCSHAGIQGTSRPAHYHVLWDENKFTADGLQSLTNNLCYTYARCTRSVSIVPPAYYAHLAAFRARFYMEPETSDSGSLTSGMAPGRGGGGAGGRATRGPAANAAVRPLPALKENVKRVMFYC</sequence>
<dbReference type="GO" id="GO:0003723">
    <property type="term" value="F:RNA binding"/>
    <property type="evidence" value="ECO:0007669"/>
    <property type="project" value="InterPro"/>
</dbReference>
<dbReference type="Pfam" id="PF16487">
    <property type="entry name" value="ArgoMid"/>
    <property type="match status" value="1"/>
</dbReference>
<dbReference type="InterPro" id="IPR014811">
    <property type="entry name" value="ArgoL1"/>
</dbReference>
<feature type="compositionally biased region" description="Gly residues" evidence="6">
    <location>
        <begin position="59"/>
        <end position="72"/>
    </location>
</feature>
<dbReference type="InterPro" id="IPR045246">
    <property type="entry name" value="Piwi_ago-like"/>
</dbReference>
<evidence type="ECO:0000256" key="2">
    <source>
        <dbReference type="ARBA" id="ARBA00022491"/>
    </source>
</evidence>
<dbReference type="Pfam" id="PF16488">
    <property type="entry name" value="ArgoL2"/>
    <property type="match status" value="1"/>
</dbReference>
<dbReference type="GO" id="GO:1990904">
    <property type="term" value="C:ribonucleoprotein complex"/>
    <property type="evidence" value="ECO:0007669"/>
    <property type="project" value="UniProtKB-KW"/>
</dbReference>
<accession>A0A6M2FE11</accession>
<dbReference type="Pfam" id="PF08699">
    <property type="entry name" value="ArgoL1"/>
    <property type="match status" value="1"/>
</dbReference>
<dbReference type="InterPro" id="IPR032474">
    <property type="entry name" value="Argonaute_N"/>
</dbReference>
<dbReference type="SUPFAM" id="SSF53098">
    <property type="entry name" value="Ribonuclease H-like"/>
    <property type="match status" value="1"/>
</dbReference>
<dbReference type="InterPro" id="IPR003165">
    <property type="entry name" value="Piwi"/>
</dbReference>
<comment type="similarity">
    <text evidence="1">Belongs to the argonaute family. Ago subfamily.</text>
</comment>
<dbReference type="GO" id="GO:0051607">
    <property type="term" value="P:defense response to virus"/>
    <property type="evidence" value="ECO:0007669"/>
    <property type="project" value="UniProtKB-ARBA"/>
</dbReference>
<feature type="compositionally biased region" description="Low complexity" evidence="6">
    <location>
        <begin position="147"/>
        <end position="158"/>
    </location>
</feature>
<dbReference type="FunFam" id="3.30.420.10:FF:000013">
    <property type="entry name" value="protein argonaute 10-like"/>
    <property type="match status" value="1"/>
</dbReference>
<feature type="region of interest" description="Disordered" evidence="6">
    <location>
        <begin position="1"/>
        <end position="204"/>
    </location>
</feature>
<dbReference type="Pfam" id="PF12764">
    <property type="entry name" value="Gly-rich_Ago1"/>
    <property type="match status" value="1"/>
</dbReference>
<dbReference type="CDD" id="cd04657">
    <property type="entry name" value="Piwi_ago-like"/>
    <property type="match status" value="1"/>
</dbReference>
<dbReference type="Gene3D" id="2.170.260.10">
    <property type="entry name" value="paz domain"/>
    <property type="match status" value="1"/>
</dbReference>
<dbReference type="InterPro" id="IPR036397">
    <property type="entry name" value="RNaseH_sf"/>
</dbReference>
<feature type="compositionally biased region" description="Gly residues" evidence="6">
    <location>
        <begin position="98"/>
        <end position="112"/>
    </location>
</feature>
<evidence type="ECO:0000259" key="8">
    <source>
        <dbReference type="PROSITE" id="PS50822"/>
    </source>
</evidence>
<keyword evidence="5" id="KW-0687">Ribonucleoprotein</keyword>
<dbReference type="GO" id="GO:0031047">
    <property type="term" value="P:regulatory ncRNA-mediated gene silencing"/>
    <property type="evidence" value="ECO:0007669"/>
    <property type="project" value="UniProtKB-KW"/>
</dbReference>
<dbReference type="CDD" id="cd02846">
    <property type="entry name" value="PAZ_argonaute_like"/>
    <property type="match status" value="1"/>
</dbReference>
<dbReference type="Pfam" id="PF02170">
    <property type="entry name" value="PAZ"/>
    <property type="match status" value="1"/>
</dbReference>
<evidence type="ECO:0000259" key="7">
    <source>
        <dbReference type="PROSITE" id="PS50821"/>
    </source>
</evidence>
<evidence type="ECO:0000256" key="5">
    <source>
        <dbReference type="ARBA" id="ARBA00023274"/>
    </source>
</evidence>
<proteinExistence type="inferred from homology"/>
<dbReference type="SUPFAM" id="SSF101690">
    <property type="entry name" value="PAZ domain"/>
    <property type="match status" value="1"/>
</dbReference>
<dbReference type="SMART" id="SM00949">
    <property type="entry name" value="PAZ"/>
    <property type="match status" value="1"/>
</dbReference>
<keyword evidence="2" id="KW-0678">Repressor</keyword>
<feature type="domain" description="Piwi" evidence="8">
    <location>
        <begin position="726"/>
        <end position="1047"/>
    </location>
</feature>
<dbReference type="InterPro" id="IPR024357">
    <property type="entry name" value="Argonaut_Gly-rich"/>
</dbReference>
<evidence type="ECO:0000256" key="3">
    <source>
        <dbReference type="ARBA" id="ARBA00022845"/>
    </source>
</evidence>
<dbReference type="PROSITE" id="PS50821">
    <property type="entry name" value="PAZ"/>
    <property type="match status" value="1"/>
</dbReference>
<dbReference type="SMART" id="SM00950">
    <property type="entry name" value="Piwi"/>
    <property type="match status" value="1"/>
</dbReference>